<protein>
    <recommendedName>
        <fullName evidence="4">Secreted protein</fullName>
    </recommendedName>
</protein>
<accession>A0AA39J0R2</accession>
<keyword evidence="3" id="KW-1185">Reference proteome</keyword>
<organism evidence="2 3">
    <name type="scientific">Armillaria borealis</name>
    <dbReference type="NCBI Taxonomy" id="47425"/>
    <lineage>
        <taxon>Eukaryota</taxon>
        <taxon>Fungi</taxon>
        <taxon>Dikarya</taxon>
        <taxon>Basidiomycota</taxon>
        <taxon>Agaricomycotina</taxon>
        <taxon>Agaricomycetes</taxon>
        <taxon>Agaricomycetidae</taxon>
        <taxon>Agaricales</taxon>
        <taxon>Marasmiineae</taxon>
        <taxon>Physalacriaceae</taxon>
        <taxon>Armillaria</taxon>
    </lineage>
</organism>
<feature type="signal peptide" evidence="1">
    <location>
        <begin position="1"/>
        <end position="25"/>
    </location>
</feature>
<evidence type="ECO:0000256" key="1">
    <source>
        <dbReference type="SAM" id="SignalP"/>
    </source>
</evidence>
<dbReference type="EMBL" id="JAUEPT010000082">
    <property type="protein sequence ID" value="KAK0433379.1"/>
    <property type="molecule type" value="Genomic_DNA"/>
</dbReference>
<keyword evidence="1" id="KW-0732">Signal</keyword>
<evidence type="ECO:0000313" key="2">
    <source>
        <dbReference type="EMBL" id="KAK0433379.1"/>
    </source>
</evidence>
<evidence type="ECO:0000313" key="3">
    <source>
        <dbReference type="Proteomes" id="UP001175226"/>
    </source>
</evidence>
<sequence>MTMLAFVLDLSSSWVLLPLLAPLFSSPIDLPSSLPSVSAGPISTPPRLLTLVLFPDQRTQPPSRLECTAHPTIAGACNECSFYAIDSFKSRSISILALSRLTLSSWYSTIHRLREKFLSRSIEQNFLAEHGEPPHNCSHRAKEQIPSYVCVLMQEACTVRVRCNWGAGMRR</sequence>
<dbReference type="AlphaFoldDB" id="A0AA39J0R2"/>
<gene>
    <name evidence="2" type="ORF">EV421DRAFT_1440163</name>
</gene>
<proteinExistence type="predicted"/>
<evidence type="ECO:0008006" key="4">
    <source>
        <dbReference type="Google" id="ProtNLM"/>
    </source>
</evidence>
<comment type="caution">
    <text evidence="2">The sequence shown here is derived from an EMBL/GenBank/DDBJ whole genome shotgun (WGS) entry which is preliminary data.</text>
</comment>
<name>A0AA39J0R2_9AGAR</name>
<feature type="chain" id="PRO_5041284776" description="Secreted protein" evidence="1">
    <location>
        <begin position="26"/>
        <end position="171"/>
    </location>
</feature>
<dbReference type="Proteomes" id="UP001175226">
    <property type="component" value="Unassembled WGS sequence"/>
</dbReference>
<reference evidence="2" key="1">
    <citation type="submission" date="2023-06" db="EMBL/GenBank/DDBJ databases">
        <authorList>
            <consortium name="Lawrence Berkeley National Laboratory"/>
            <person name="Ahrendt S."/>
            <person name="Sahu N."/>
            <person name="Indic B."/>
            <person name="Wong-Bajracharya J."/>
            <person name="Merenyi Z."/>
            <person name="Ke H.-M."/>
            <person name="Monk M."/>
            <person name="Kocsube S."/>
            <person name="Drula E."/>
            <person name="Lipzen A."/>
            <person name="Balint B."/>
            <person name="Henrissat B."/>
            <person name="Andreopoulos B."/>
            <person name="Martin F.M."/>
            <person name="Harder C.B."/>
            <person name="Rigling D."/>
            <person name="Ford K.L."/>
            <person name="Foster G.D."/>
            <person name="Pangilinan J."/>
            <person name="Papanicolaou A."/>
            <person name="Barry K."/>
            <person name="LaButti K."/>
            <person name="Viragh M."/>
            <person name="Koriabine M."/>
            <person name="Yan M."/>
            <person name="Riley R."/>
            <person name="Champramary S."/>
            <person name="Plett K.L."/>
            <person name="Tsai I.J."/>
            <person name="Slot J."/>
            <person name="Sipos G."/>
            <person name="Plett J."/>
            <person name="Nagy L.G."/>
            <person name="Grigoriev I.V."/>
        </authorList>
    </citation>
    <scope>NUCLEOTIDE SEQUENCE</scope>
    <source>
        <strain evidence="2">FPL87.14</strain>
    </source>
</reference>